<dbReference type="PROSITE" id="PS51925">
    <property type="entry name" value="SWIB_MDM2"/>
    <property type="match status" value="1"/>
</dbReference>
<feature type="domain" description="DM2" evidence="2">
    <location>
        <begin position="164"/>
        <end position="257"/>
    </location>
</feature>
<feature type="region of interest" description="Disordered" evidence="1">
    <location>
        <begin position="1"/>
        <end position="97"/>
    </location>
</feature>
<dbReference type="EMBL" id="MN739934">
    <property type="protein sequence ID" value="QHT78575.1"/>
    <property type="molecule type" value="Genomic_DNA"/>
</dbReference>
<dbReference type="Gene3D" id="1.10.245.10">
    <property type="entry name" value="SWIB/MDM2 domain"/>
    <property type="match status" value="1"/>
</dbReference>
<name>A0A6C0HEK2_9ZZZZ</name>
<dbReference type="Pfam" id="PF02201">
    <property type="entry name" value="SWIB"/>
    <property type="match status" value="1"/>
</dbReference>
<dbReference type="InterPro" id="IPR036885">
    <property type="entry name" value="SWIB_MDM2_dom_sf"/>
</dbReference>
<dbReference type="InterPro" id="IPR003121">
    <property type="entry name" value="SWIB_MDM2_domain"/>
</dbReference>
<dbReference type="SUPFAM" id="SSF47592">
    <property type="entry name" value="SWIB/MDM2 domain"/>
    <property type="match status" value="1"/>
</dbReference>
<dbReference type="AlphaFoldDB" id="A0A6C0HEK2"/>
<feature type="compositionally biased region" description="Basic and acidic residues" evidence="1">
    <location>
        <begin position="22"/>
        <end position="54"/>
    </location>
</feature>
<proteinExistence type="predicted"/>
<evidence type="ECO:0000313" key="3">
    <source>
        <dbReference type="EMBL" id="QHT78575.1"/>
    </source>
</evidence>
<dbReference type="SMART" id="SM00151">
    <property type="entry name" value="SWIB"/>
    <property type="match status" value="1"/>
</dbReference>
<dbReference type="InterPro" id="IPR019835">
    <property type="entry name" value="SWIB_domain"/>
</dbReference>
<accession>A0A6C0HEK2</accession>
<evidence type="ECO:0000256" key="1">
    <source>
        <dbReference type="SAM" id="MobiDB-lite"/>
    </source>
</evidence>
<dbReference type="PANTHER" id="PTHR13844">
    <property type="entry name" value="SWI/SNF-RELATED MATRIX-ASSOCIATED ACTIN-DEPENDENT REGULATOR OF CHROMATIN SUBFAMILY D"/>
    <property type="match status" value="1"/>
</dbReference>
<reference evidence="3" key="1">
    <citation type="journal article" date="2020" name="Nature">
        <title>Giant virus diversity and host interactions through global metagenomics.</title>
        <authorList>
            <person name="Schulz F."/>
            <person name="Roux S."/>
            <person name="Paez-Espino D."/>
            <person name="Jungbluth S."/>
            <person name="Walsh D.A."/>
            <person name="Denef V.J."/>
            <person name="McMahon K.D."/>
            <person name="Konstantinidis K.T."/>
            <person name="Eloe-Fadrosh E.A."/>
            <person name="Kyrpides N.C."/>
            <person name="Woyke T."/>
        </authorList>
    </citation>
    <scope>NUCLEOTIDE SEQUENCE</scope>
    <source>
        <strain evidence="3">GVMAG-M-3300023179-92</strain>
    </source>
</reference>
<organism evidence="3">
    <name type="scientific">viral metagenome</name>
    <dbReference type="NCBI Taxonomy" id="1070528"/>
    <lineage>
        <taxon>unclassified sequences</taxon>
        <taxon>metagenomes</taxon>
        <taxon>organismal metagenomes</taxon>
    </lineage>
</organism>
<evidence type="ECO:0000259" key="2">
    <source>
        <dbReference type="PROSITE" id="PS51925"/>
    </source>
</evidence>
<sequence length="267" mass="30178">MAPSKKSTKTETPVQESAPAKTETKKASTSKKSDAPAKKSESKKTEKKPVEKPVETPAPAKTPRKKAEKREESPEPSEEADKQQSGPRAKRVVTKESFDTDCTKFSELLLAEIGKLRDSDQKPKSKGIRLLRTLHKVFRQLHKDGNKLTKFKKNQNRKNNTSSGFLKPVKITPEMAKFLGWDVNKEYSRTQVTKEICDYIAKHALNDPANKRNINCDPKLKALLKYDASTAPKGEDGKALPLTYFRLQQYLKNHFIKPDVNEAELDE</sequence>
<dbReference type="CDD" id="cd10567">
    <property type="entry name" value="SWIB-MDM2_like"/>
    <property type="match status" value="1"/>
</dbReference>
<protein>
    <recommendedName>
        <fullName evidence="2">DM2 domain-containing protein</fullName>
    </recommendedName>
</protein>